<dbReference type="InterPro" id="IPR001810">
    <property type="entry name" value="F-box_dom"/>
</dbReference>
<evidence type="ECO:0000259" key="2">
    <source>
        <dbReference type="PROSITE" id="PS50181"/>
    </source>
</evidence>
<keyword evidence="1" id="KW-0732">Signal</keyword>
<reference evidence="3" key="1">
    <citation type="submission" date="2020-01" db="EMBL/GenBank/DDBJ databases">
        <authorList>
            <consortium name="DOE Joint Genome Institute"/>
            <person name="Haridas S."/>
            <person name="Albert R."/>
            <person name="Binder M."/>
            <person name="Bloem J."/>
            <person name="Labutti K."/>
            <person name="Salamov A."/>
            <person name="Andreopoulos B."/>
            <person name="Baker S.E."/>
            <person name="Barry K."/>
            <person name="Bills G."/>
            <person name="Bluhm B.H."/>
            <person name="Cannon C."/>
            <person name="Castanera R."/>
            <person name="Culley D.E."/>
            <person name="Daum C."/>
            <person name="Ezra D."/>
            <person name="Gonzalez J.B."/>
            <person name="Henrissat B."/>
            <person name="Kuo A."/>
            <person name="Liang C."/>
            <person name="Lipzen A."/>
            <person name="Lutzoni F."/>
            <person name="Magnuson J."/>
            <person name="Mondo S."/>
            <person name="Nolan M."/>
            <person name="Ohm R."/>
            <person name="Pangilinan J."/>
            <person name="Park H.-J."/>
            <person name="Ramirez L."/>
            <person name="Alfaro M."/>
            <person name="Sun H."/>
            <person name="Tritt A."/>
            <person name="Yoshinaga Y."/>
            <person name="Zwiers L.-H."/>
            <person name="Turgeon B.G."/>
            <person name="Goodwin S.B."/>
            <person name="Spatafora J.W."/>
            <person name="Crous P.W."/>
            <person name="Grigoriev I.V."/>
        </authorList>
    </citation>
    <scope>NUCLEOTIDE SEQUENCE</scope>
    <source>
        <strain evidence="3">IPT5</strain>
    </source>
</reference>
<dbReference type="PROSITE" id="PS50181">
    <property type="entry name" value="FBOX"/>
    <property type="match status" value="1"/>
</dbReference>
<dbReference type="AlphaFoldDB" id="A0A6A7ALH3"/>
<feature type="domain" description="F-box" evidence="2">
    <location>
        <begin position="5"/>
        <end position="50"/>
    </location>
</feature>
<dbReference type="OrthoDB" id="3863059at2759"/>
<name>A0A6A7ALH3_9PLEO</name>
<feature type="chain" id="PRO_5025690566" description="F-box domain-containing protein" evidence="1">
    <location>
        <begin position="28"/>
        <end position="559"/>
    </location>
</feature>
<proteinExistence type="predicted"/>
<protein>
    <recommendedName>
        <fullName evidence="2">F-box domain-containing protein</fullName>
    </recommendedName>
</protein>
<keyword evidence="4" id="KW-1185">Reference proteome</keyword>
<sequence>MDSGVPSLLRLPHELLILILSYIDVAGWKQARRTCRSLNKLAASFLFSRVHFELCGRGCESLYNISQEPALAPLVKTVVLRRARGYRKFSSFDTWTNSIYQPGAPDDGLWSACETTYYNNKELINELMPYAEWVAMSAEQKEGLYRAYNADREQQQEEILDITSTLCFRAMTTSKVKFIHPDRALDTGTANVAVRQLNKALKTLPNLSALEHEPGFLHDEEWALRWRDLYFHPYSILGNTTYKEDEDVEALQLSVALQSLACFRPRDCRLKKMSLYVGGPAFATPERLQHLWDGQGHEITRLCRQLRRTSSAAAADAEAYANDATPADNELYRGELELMRLAFAGLTHLEYSVSDEEEQEACITIAAKLAFQFLSTVKSLQEFRLAIGRLVDGILLPVYGSDERQCVTGSMLLLRNLALHAPWSQIRNIELEIATDRTTLVKFLLARKKTLRFLTLIRMSLVRLRDPRNTWEPTLTEIGQGLCLESLTIAKLTDTLDDWGSGVQSRMLFDKEDKRWENKIGNYEAYYNDSIRRIIHGEDISSLDPPQAEAEQHQSGMQL</sequence>
<dbReference type="Proteomes" id="UP000799423">
    <property type="component" value="Unassembled WGS sequence"/>
</dbReference>
<accession>A0A6A7ALH3</accession>
<evidence type="ECO:0000313" key="3">
    <source>
        <dbReference type="EMBL" id="KAF2843916.1"/>
    </source>
</evidence>
<dbReference type="InterPro" id="IPR036047">
    <property type="entry name" value="F-box-like_dom_sf"/>
</dbReference>
<evidence type="ECO:0000256" key="1">
    <source>
        <dbReference type="SAM" id="SignalP"/>
    </source>
</evidence>
<dbReference type="EMBL" id="MU006471">
    <property type="protein sequence ID" value="KAF2843916.1"/>
    <property type="molecule type" value="Genomic_DNA"/>
</dbReference>
<evidence type="ECO:0000313" key="4">
    <source>
        <dbReference type="Proteomes" id="UP000799423"/>
    </source>
</evidence>
<dbReference type="CDD" id="cd09917">
    <property type="entry name" value="F-box_SF"/>
    <property type="match status" value="1"/>
</dbReference>
<dbReference type="SUPFAM" id="SSF81383">
    <property type="entry name" value="F-box domain"/>
    <property type="match status" value="1"/>
</dbReference>
<dbReference type="Pfam" id="PF12937">
    <property type="entry name" value="F-box-like"/>
    <property type="match status" value="1"/>
</dbReference>
<feature type="signal peptide" evidence="1">
    <location>
        <begin position="1"/>
        <end position="27"/>
    </location>
</feature>
<organism evidence="3 4">
    <name type="scientific">Plenodomus tracheiphilus IPT5</name>
    <dbReference type="NCBI Taxonomy" id="1408161"/>
    <lineage>
        <taxon>Eukaryota</taxon>
        <taxon>Fungi</taxon>
        <taxon>Dikarya</taxon>
        <taxon>Ascomycota</taxon>
        <taxon>Pezizomycotina</taxon>
        <taxon>Dothideomycetes</taxon>
        <taxon>Pleosporomycetidae</taxon>
        <taxon>Pleosporales</taxon>
        <taxon>Pleosporineae</taxon>
        <taxon>Leptosphaeriaceae</taxon>
        <taxon>Plenodomus</taxon>
    </lineage>
</organism>
<gene>
    <name evidence="3" type="ORF">T440DRAFT_473808</name>
</gene>